<evidence type="ECO:0000313" key="3">
    <source>
        <dbReference type="Proteomes" id="UP000238322"/>
    </source>
</evidence>
<protein>
    <submittedName>
        <fullName evidence="2">Uncharacterized protein</fullName>
    </submittedName>
</protein>
<dbReference type="Proteomes" id="UP000238322">
    <property type="component" value="Unassembled WGS sequence"/>
</dbReference>
<dbReference type="EMBL" id="PUHY01000010">
    <property type="protein sequence ID" value="PQO34917.1"/>
    <property type="molecule type" value="Genomic_DNA"/>
</dbReference>
<keyword evidence="1" id="KW-0472">Membrane</keyword>
<organism evidence="2 3">
    <name type="scientific">Blastopirellula marina</name>
    <dbReference type="NCBI Taxonomy" id="124"/>
    <lineage>
        <taxon>Bacteria</taxon>
        <taxon>Pseudomonadati</taxon>
        <taxon>Planctomycetota</taxon>
        <taxon>Planctomycetia</taxon>
        <taxon>Pirellulales</taxon>
        <taxon>Pirellulaceae</taxon>
        <taxon>Blastopirellula</taxon>
    </lineage>
</organism>
<comment type="caution">
    <text evidence="2">The sequence shown here is derived from an EMBL/GenBank/DDBJ whole genome shotgun (WGS) entry which is preliminary data.</text>
</comment>
<proteinExistence type="predicted"/>
<dbReference type="AlphaFoldDB" id="A0A2S8FRZ7"/>
<gene>
    <name evidence="2" type="ORF">C5Y83_15650</name>
</gene>
<evidence type="ECO:0000256" key="1">
    <source>
        <dbReference type="SAM" id="Phobius"/>
    </source>
</evidence>
<keyword evidence="1" id="KW-1133">Transmembrane helix</keyword>
<feature type="transmembrane region" description="Helical" evidence="1">
    <location>
        <begin position="34"/>
        <end position="55"/>
    </location>
</feature>
<reference evidence="2 3" key="1">
    <citation type="submission" date="2018-02" db="EMBL/GenBank/DDBJ databases">
        <title>Comparative genomes isolates from brazilian mangrove.</title>
        <authorList>
            <person name="Araujo J.E."/>
            <person name="Taketani R.G."/>
            <person name="Silva M.C.P."/>
            <person name="Loureco M.V."/>
            <person name="Andreote F.D."/>
        </authorList>
    </citation>
    <scope>NUCLEOTIDE SEQUENCE [LARGE SCALE GENOMIC DNA]</scope>
    <source>
        <strain evidence="2 3">Hex-1 MGV</strain>
    </source>
</reference>
<name>A0A2S8FRZ7_9BACT</name>
<evidence type="ECO:0000313" key="2">
    <source>
        <dbReference type="EMBL" id="PQO34917.1"/>
    </source>
</evidence>
<accession>A0A2S8FRZ7</accession>
<sequence length="153" mass="17206">MNALCQLIIFAADAPVDFTAMGEHFRADNAKINIPHMIILALAVLVISSLIWALSRWQSDNESRKGESPQRLFDDLCKQHDLTSNNAKLLRKISRELQLPNPASLFVDPSLLISAGQLEKFQETQQQLTKVGEELFGYHLWKQAVASDSHHIS</sequence>
<keyword evidence="1" id="KW-0812">Transmembrane</keyword>